<feature type="compositionally biased region" description="Basic and acidic residues" evidence="1">
    <location>
        <begin position="18"/>
        <end position="36"/>
    </location>
</feature>
<accession>A0ABR3IZS2</accession>
<gene>
    <name evidence="2" type="ORF">HGRIS_008841</name>
</gene>
<sequence length="159" mass="17758">MQEDGNSDDDDPWSGAKEVNDKRGDKENEERPDLLADHTQTPKPTCSFPLPPPNLPASPGPVANLKNSLPRLLGAGHENGSSTIYETCWKGAHAERLLSPMNTVKTQQFNARRLVVRQIGIIFAVQDWNLASPSEFVKLVKMLRHVKEHQRSDLEQIKA</sequence>
<evidence type="ECO:0000256" key="1">
    <source>
        <dbReference type="SAM" id="MobiDB-lite"/>
    </source>
</evidence>
<feature type="compositionally biased region" description="Pro residues" evidence="1">
    <location>
        <begin position="49"/>
        <end position="59"/>
    </location>
</feature>
<reference evidence="3" key="1">
    <citation type="submission" date="2024-06" db="EMBL/GenBank/DDBJ databases">
        <title>Multi-omics analyses provide insights into the biosynthesis of the anticancer antibiotic pleurotin in Hohenbuehelia grisea.</title>
        <authorList>
            <person name="Weaver J.A."/>
            <person name="Alberti F."/>
        </authorList>
    </citation>
    <scope>NUCLEOTIDE SEQUENCE [LARGE SCALE GENOMIC DNA]</scope>
    <source>
        <strain evidence="3">T-177</strain>
    </source>
</reference>
<dbReference type="EMBL" id="JASNQZ010000012">
    <property type="protein sequence ID" value="KAL0948707.1"/>
    <property type="molecule type" value="Genomic_DNA"/>
</dbReference>
<comment type="caution">
    <text evidence="2">The sequence shown here is derived from an EMBL/GenBank/DDBJ whole genome shotgun (WGS) entry which is preliminary data.</text>
</comment>
<feature type="region of interest" description="Disordered" evidence="1">
    <location>
        <begin position="1"/>
        <end position="64"/>
    </location>
</feature>
<proteinExistence type="predicted"/>
<protein>
    <submittedName>
        <fullName evidence="2">Uncharacterized protein</fullName>
    </submittedName>
</protein>
<name>A0ABR3IZS2_9AGAR</name>
<feature type="compositionally biased region" description="Acidic residues" evidence="1">
    <location>
        <begin position="1"/>
        <end position="12"/>
    </location>
</feature>
<keyword evidence="3" id="KW-1185">Reference proteome</keyword>
<dbReference type="Proteomes" id="UP001556367">
    <property type="component" value="Unassembled WGS sequence"/>
</dbReference>
<organism evidence="2 3">
    <name type="scientific">Hohenbuehelia grisea</name>
    <dbReference type="NCBI Taxonomy" id="104357"/>
    <lineage>
        <taxon>Eukaryota</taxon>
        <taxon>Fungi</taxon>
        <taxon>Dikarya</taxon>
        <taxon>Basidiomycota</taxon>
        <taxon>Agaricomycotina</taxon>
        <taxon>Agaricomycetes</taxon>
        <taxon>Agaricomycetidae</taxon>
        <taxon>Agaricales</taxon>
        <taxon>Pleurotineae</taxon>
        <taxon>Pleurotaceae</taxon>
        <taxon>Hohenbuehelia</taxon>
    </lineage>
</organism>
<evidence type="ECO:0000313" key="2">
    <source>
        <dbReference type="EMBL" id="KAL0948707.1"/>
    </source>
</evidence>
<evidence type="ECO:0000313" key="3">
    <source>
        <dbReference type="Proteomes" id="UP001556367"/>
    </source>
</evidence>